<name>A0A3B0BUT1_9BACL</name>
<dbReference type="AlphaFoldDB" id="A0A3B0BUT1"/>
<dbReference type="InterPro" id="IPR010982">
    <property type="entry name" value="Lambda_DNA-bd_dom_sf"/>
</dbReference>
<dbReference type="RefSeq" id="WP_120749946.1">
    <property type="nucleotide sequence ID" value="NZ_RBAH01000021.1"/>
</dbReference>
<dbReference type="Pfam" id="PF07883">
    <property type="entry name" value="Cupin_2"/>
    <property type="match status" value="1"/>
</dbReference>
<dbReference type="InterPro" id="IPR011051">
    <property type="entry name" value="RmlC_Cupin_sf"/>
</dbReference>
<dbReference type="OrthoDB" id="9781521at2"/>
<evidence type="ECO:0000313" key="5">
    <source>
        <dbReference type="EMBL" id="RKN76014.1"/>
    </source>
</evidence>
<dbReference type="PANTHER" id="PTHR46797:SF23">
    <property type="entry name" value="HTH-TYPE TRANSCRIPTIONAL REGULATOR SUTR"/>
    <property type="match status" value="1"/>
</dbReference>
<dbReference type="CDD" id="cd02209">
    <property type="entry name" value="cupin_XRE_C"/>
    <property type="match status" value="1"/>
</dbReference>
<evidence type="ECO:0000259" key="4">
    <source>
        <dbReference type="PROSITE" id="PS50943"/>
    </source>
</evidence>
<sequence>MDHIPIKVGKNLRTIRKSRDLSLDKLAELTGVSKAMLAQVERGDSNPTISLLWKIANGLRVSVTTLIAEEAPEVKIIRFAELEPFTEDEGRYQAFPVIPFDSKTHFEVYTVKVEPGVSHESEPHQEGVEEFVFVTQGCLELHIGEDVHIAEQGDAIRFNADQGHLYVNNTDSTIWLQIIIRYPF</sequence>
<keyword evidence="2" id="KW-0238">DNA-binding</keyword>
<dbReference type="Gene3D" id="2.60.120.10">
    <property type="entry name" value="Jelly Rolls"/>
    <property type="match status" value="1"/>
</dbReference>
<dbReference type="Pfam" id="PF01381">
    <property type="entry name" value="HTH_3"/>
    <property type="match status" value="1"/>
</dbReference>
<evidence type="ECO:0000256" key="3">
    <source>
        <dbReference type="ARBA" id="ARBA00023163"/>
    </source>
</evidence>
<dbReference type="InterPro" id="IPR001387">
    <property type="entry name" value="Cro/C1-type_HTH"/>
</dbReference>
<organism evidence="5 6">
    <name type="scientific">Paenibacillus ginsengarvi</name>
    <dbReference type="NCBI Taxonomy" id="400777"/>
    <lineage>
        <taxon>Bacteria</taxon>
        <taxon>Bacillati</taxon>
        <taxon>Bacillota</taxon>
        <taxon>Bacilli</taxon>
        <taxon>Bacillales</taxon>
        <taxon>Paenibacillaceae</taxon>
        <taxon>Paenibacillus</taxon>
    </lineage>
</organism>
<gene>
    <name evidence="5" type="ORF">D7M11_24760</name>
</gene>
<dbReference type="InterPro" id="IPR050807">
    <property type="entry name" value="TransReg_Diox_bact_type"/>
</dbReference>
<keyword evidence="1" id="KW-0805">Transcription regulation</keyword>
<dbReference type="InterPro" id="IPR014710">
    <property type="entry name" value="RmlC-like_jellyroll"/>
</dbReference>
<dbReference type="SUPFAM" id="SSF51182">
    <property type="entry name" value="RmlC-like cupins"/>
    <property type="match status" value="1"/>
</dbReference>
<dbReference type="PROSITE" id="PS50943">
    <property type="entry name" value="HTH_CROC1"/>
    <property type="match status" value="1"/>
</dbReference>
<dbReference type="SUPFAM" id="SSF47413">
    <property type="entry name" value="lambda repressor-like DNA-binding domains"/>
    <property type="match status" value="1"/>
</dbReference>
<dbReference type="Gene3D" id="1.10.260.40">
    <property type="entry name" value="lambda repressor-like DNA-binding domains"/>
    <property type="match status" value="1"/>
</dbReference>
<evidence type="ECO:0000256" key="1">
    <source>
        <dbReference type="ARBA" id="ARBA00023015"/>
    </source>
</evidence>
<dbReference type="GO" id="GO:0003700">
    <property type="term" value="F:DNA-binding transcription factor activity"/>
    <property type="evidence" value="ECO:0007669"/>
    <property type="project" value="TreeGrafter"/>
</dbReference>
<dbReference type="Proteomes" id="UP000282311">
    <property type="component" value="Unassembled WGS sequence"/>
</dbReference>
<dbReference type="GO" id="GO:0003677">
    <property type="term" value="F:DNA binding"/>
    <property type="evidence" value="ECO:0007669"/>
    <property type="project" value="UniProtKB-KW"/>
</dbReference>
<dbReference type="PANTHER" id="PTHR46797">
    <property type="entry name" value="HTH-TYPE TRANSCRIPTIONAL REGULATOR"/>
    <property type="match status" value="1"/>
</dbReference>
<reference evidence="5 6" key="1">
    <citation type="journal article" date="2007" name="Int. J. Syst. Evol. Microbiol.">
        <title>Paenibacillus ginsengarvi sp. nov., isolated from soil from ginseng cultivation.</title>
        <authorList>
            <person name="Yoon M.H."/>
            <person name="Ten L.N."/>
            <person name="Im W.T."/>
        </authorList>
    </citation>
    <scope>NUCLEOTIDE SEQUENCE [LARGE SCALE GENOMIC DNA]</scope>
    <source>
        <strain evidence="5 6">KCTC 13059</strain>
    </source>
</reference>
<evidence type="ECO:0000313" key="6">
    <source>
        <dbReference type="Proteomes" id="UP000282311"/>
    </source>
</evidence>
<dbReference type="InterPro" id="IPR013096">
    <property type="entry name" value="Cupin_2"/>
</dbReference>
<dbReference type="EMBL" id="RBAH01000021">
    <property type="protein sequence ID" value="RKN76014.1"/>
    <property type="molecule type" value="Genomic_DNA"/>
</dbReference>
<evidence type="ECO:0000256" key="2">
    <source>
        <dbReference type="ARBA" id="ARBA00023125"/>
    </source>
</evidence>
<comment type="caution">
    <text evidence="5">The sequence shown here is derived from an EMBL/GenBank/DDBJ whole genome shotgun (WGS) entry which is preliminary data.</text>
</comment>
<protein>
    <submittedName>
        <fullName evidence="5">XRE family transcriptional regulator</fullName>
    </submittedName>
</protein>
<accession>A0A3B0BUT1</accession>
<keyword evidence="6" id="KW-1185">Reference proteome</keyword>
<proteinExistence type="predicted"/>
<keyword evidence="3" id="KW-0804">Transcription</keyword>
<dbReference type="GO" id="GO:0005829">
    <property type="term" value="C:cytosol"/>
    <property type="evidence" value="ECO:0007669"/>
    <property type="project" value="TreeGrafter"/>
</dbReference>
<dbReference type="SMART" id="SM00530">
    <property type="entry name" value="HTH_XRE"/>
    <property type="match status" value="1"/>
</dbReference>
<dbReference type="CDD" id="cd00093">
    <property type="entry name" value="HTH_XRE"/>
    <property type="match status" value="1"/>
</dbReference>
<feature type="domain" description="HTH cro/C1-type" evidence="4">
    <location>
        <begin position="12"/>
        <end position="66"/>
    </location>
</feature>